<sequence length="209" mass="24470">MALISLTYPPLQREKRKEETHRYATIQKQRKEGVNPRRTYIVVLFLYPYRLYLSIHLQAYQTNLYVKRNTSKLHTFSLSLPLPSIQSIHFYNPDTPNQFFLSKLSLKRTSSPTSLPRFLLLFSLLSNYLNLALPVPRARSSGEVRVRAPMARHWSGCRVRFIRISCTRYMIGWWEGEVAADKLEGVSLCHASGSILLTREKERRREERA</sequence>
<gene>
    <name evidence="1" type="ORF">BU24DRAFT_61609</name>
</gene>
<evidence type="ECO:0000313" key="1">
    <source>
        <dbReference type="EMBL" id="KAF2010605.1"/>
    </source>
</evidence>
<proteinExistence type="predicted"/>
<dbReference type="RefSeq" id="XP_033378944.1">
    <property type="nucleotide sequence ID" value="XM_033534472.1"/>
</dbReference>
<accession>A0A6A5XBY8</accession>
<organism evidence="1 2">
    <name type="scientific">Aaosphaeria arxii CBS 175.79</name>
    <dbReference type="NCBI Taxonomy" id="1450172"/>
    <lineage>
        <taxon>Eukaryota</taxon>
        <taxon>Fungi</taxon>
        <taxon>Dikarya</taxon>
        <taxon>Ascomycota</taxon>
        <taxon>Pezizomycotina</taxon>
        <taxon>Dothideomycetes</taxon>
        <taxon>Pleosporomycetidae</taxon>
        <taxon>Pleosporales</taxon>
        <taxon>Pleosporales incertae sedis</taxon>
        <taxon>Aaosphaeria</taxon>
    </lineage>
</organism>
<dbReference type="GeneID" id="54291869"/>
<dbReference type="Proteomes" id="UP000799778">
    <property type="component" value="Unassembled WGS sequence"/>
</dbReference>
<keyword evidence="2" id="KW-1185">Reference proteome</keyword>
<name>A0A6A5XBY8_9PLEO</name>
<evidence type="ECO:0000313" key="2">
    <source>
        <dbReference type="Proteomes" id="UP000799778"/>
    </source>
</evidence>
<reference evidence="1" key="1">
    <citation type="journal article" date="2020" name="Stud. Mycol.">
        <title>101 Dothideomycetes genomes: a test case for predicting lifestyles and emergence of pathogens.</title>
        <authorList>
            <person name="Haridas S."/>
            <person name="Albert R."/>
            <person name="Binder M."/>
            <person name="Bloem J."/>
            <person name="Labutti K."/>
            <person name="Salamov A."/>
            <person name="Andreopoulos B."/>
            <person name="Baker S."/>
            <person name="Barry K."/>
            <person name="Bills G."/>
            <person name="Bluhm B."/>
            <person name="Cannon C."/>
            <person name="Castanera R."/>
            <person name="Culley D."/>
            <person name="Daum C."/>
            <person name="Ezra D."/>
            <person name="Gonzalez J."/>
            <person name="Henrissat B."/>
            <person name="Kuo A."/>
            <person name="Liang C."/>
            <person name="Lipzen A."/>
            <person name="Lutzoni F."/>
            <person name="Magnuson J."/>
            <person name="Mondo S."/>
            <person name="Nolan M."/>
            <person name="Ohm R."/>
            <person name="Pangilinan J."/>
            <person name="Park H.-J."/>
            <person name="Ramirez L."/>
            <person name="Alfaro M."/>
            <person name="Sun H."/>
            <person name="Tritt A."/>
            <person name="Yoshinaga Y."/>
            <person name="Zwiers L.-H."/>
            <person name="Turgeon B."/>
            <person name="Goodwin S."/>
            <person name="Spatafora J."/>
            <person name="Crous P."/>
            <person name="Grigoriev I."/>
        </authorList>
    </citation>
    <scope>NUCLEOTIDE SEQUENCE</scope>
    <source>
        <strain evidence="1">CBS 175.79</strain>
    </source>
</reference>
<dbReference type="EMBL" id="ML978076">
    <property type="protein sequence ID" value="KAF2010605.1"/>
    <property type="molecule type" value="Genomic_DNA"/>
</dbReference>
<protein>
    <submittedName>
        <fullName evidence="1">Uncharacterized protein</fullName>
    </submittedName>
</protein>
<dbReference type="AlphaFoldDB" id="A0A6A5XBY8"/>